<evidence type="ECO:0000313" key="1">
    <source>
        <dbReference type="EMBL" id="KAK1858858.1"/>
    </source>
</evidence>
<protein>
    <submittedName>
        <fullName evidence="1">Uncharacterized protein</fullName>
    </submittedName>
</protein>
<keyword evidence="2" id="KW-1185">Reference proteome</keyword>
<organism evidence="1 2">
    <name type="scientific">Pyropia yezoensis</name>
    <name type="common">Susabi-nori</name>
    <name type="synonym">Porphyra yezoensis</name>
    <dbReference type="NCBI Taxonomy" id="2788"/>
    <lineage>
        <taxon>Eukaryota</taxon>
        <taxon>Rhodophyta</taxon>
        <taxon>Bangiophyceae</taxon>
        <taxon>Bangiales</taxon>
        <taxon>Bangiaceae</taxon>
        <taxon>Pyropia</taxon>
    </lineage>
</organism>
<reference evidence="1" key="1">
    <citation type="submission" date="2019-11" db="EMBL/GenBank/DDBJ databases">
        <title>Nori genome reveals adaptations in red seaweeds to the harsh intertidal environment.</title>
        <authorList>
            <person name="Wang D."/>
            <person name="Mao Y."/>
        </authorList>
    </citation>
    <scope>NUCLEOTIDE SEQUENCE</scope>
    <source>
        <tissue evidence="1">Gametophyte</tissue>
    </source>
</reference>
<dbReference type="Proteomes" id="UP000798662">
    <property type="component" value="Chromosome 1"/>
</dbReference>
<gene>
    <name evidence="1" type="ORF">I4F81_001459</name>
</gene>
<comment type="caution">
    <text evidence="1">The sequence shown here is derived from an EMBL/GenBank/DDBJ whole genome shotgun (WGS) entry which is preliminary data.</text>
</comment>
<accession>A0ACC3BMQ2</accession>
<dbReference type="EMBL" id="CM020618">
    <property type="protein sequence ID" value="KAK1858858.1"/>
    <property type="molecule type" value="Genomic_DNA"/>
</dbReference>
<sequence>MSTSDHRDDGSPPDSSLTPAAAVRAQKRQLRRSARTLQRERVKLSRTEVTQKLRSVLREYERESGRAALASEMMGEAVDDALAGEGEEEAADELVDSVMDELGLAVAGRMADAPTTQVGAVGTVEAEEQPVDAALTARMDQLRR</sequence>
<name>A0ACC3BMQ2_PYRYE</name>
<evidence type="ECO:0000313" key="2">
    <source>
        <dbReference type="Proteomes" id="UP000798662"/>
    </source>
</evidence>
<proteinExistence type="predicted"/>